<dbReference type="InterPro" id="IPR010982">
    <property type="entry name" value="Lambda_DNA-bd_dom_sf"/>
</dbReference>
<dbReference type="SMART" id="SM00530">
    <property type="entry name" value="HTH_XRE"/>
    <property type="match status" value="1"/>
</dbReference>
<dbReference type="OrthoDB" id="5891007at2"/>
<accession>A0A378JL20</accession>
<dbReference type="Gene3D" id="1.10.260.40">
    <property type="entry name" value="lambda repressor-like DNA-binding domains"/>
    <property type="match status" value="1"/>
</dbReference>
<protein>
    <submittedName>
        <fullName evidence="2">DNA-binding transcriptional regulator</fullName>
    </submittedName>
</protein>
<dbReference type="InterPro" id="IPR001387">
    <property type="entry name" value="Cro/C1-type_HTH"/>
</dbReference>
<dbReference type="Pfam" id="PF01381">
    <property type="entry name" value="HTH_3"/>
    <property type="match status" value="1"/>
</dbReference>
<dbReference type="GO" id="GO:0003677">
    <property type="term" value="F:DNA binding"/>
    <property type="evidence" value="ECO:0007669"/>
    <property type="project" value="UniProtKB-KW"/>
</dbReference>
<evidence type="ECO:0000259" key="1">
    <source>
        <dbReference type="PROSITE" id="PS50943"/>
    </source>
</evidence>
<sequence>MFIHSPRELAIFIKAQRKKLNLSQQEVGNLVGLKQKTISAIENDCENIKLSTLFRILSALEIDIKFIAKKDATEITSQWKEEW</sequence>
<evidence type="ECO:0000313" key="2">
    <source>
        <dbReference type="EMBL" id="STX51013.1"/>
    </source>
</evidence>
<dbReference type="Proteomes" id="UP000254794">
    <property type="component" value="Unassembled WGS sequence"/>
</dbReference>
<feature type="domain" description="HTH cro/C1-type" evidence="1">
    <location>
        <begin position="13"/>
        <end position="67"/>
    </location>
</feature>
<dbReference type="SUPFAM" id="SSF47413">
    <property type="entry name" value="lambda repressor-like DNA-binding domains"/>
    <property type="match status" value="1"/>
</dbReference>
<name>A0A378JL20_9GAMM</name>
<dbReference type="AlphaFoldDB" id="A0A378JL20"/>
<keyword evidence="2" id="KW-0238">DNA-binding</keyword>
<keyword evidence="3" id="KW-1185">Reference proteome</keyword>
<reference evidence="2 3" key="1">
    <citation type="submission" date="2018-06" db="EMBL/GenBank/DDBJ databases">
        <authorList>
            <consortium name="Pathogen Informatics"/>
            <person name="Doyle S."/>
        </authorList>
    </citation>
    <scope>NUCLEOTIDE SEQUENCE [LARGE SCALE GENOMIC DNA]</scope>
    <source>
        <strain evidence="2 3">NCTC13316</strain>
    </source>
</reference>
<dbReference type="EMBL" id="UGOD01000001">
    <property type="protein sequence ID" value="STX51013.1"/>
    <property type="molecule type" value="Genomic_DNA"/>
</dbReference>
<dbReference type="CDD" id="cd00093">
    <property type="entry name" value="HTH_XRE"/>
    <property type="match status" value="1"/>
</dbReference>
<dbReference type="PROSITE" id="PS50943">
    <property type="entry name" value="HTH_CROC1"/>
    <property type="match status" value="1"/>
</dbReference>
<proteinExistence type="predicted"/>
<gene>
    <name evidence="2" type="primary">hipB</name>
    <name evidence="2" type="ORF">NCTC13316_01102</name>
</gene>
<dbReference type="RefSeq" id="WP_115330678.1">
    <property type="nucleotide sequence ID" value="NZ_CAAAHP010000001.1"/>
</dbReference>
<evidence type="ECO:0000313" key="3">
    <source>
        <dbReference type="Proteomes" id="UP000254794"/>
    </source>
</evidence>
<organism evidence="2 3">
    <name type="scientific">Legionella busanensis</name>
    <dbReference type="NCBI Taxonomy" id="190655"/>
    <lineage>
        <taxon>Bacteria</taxon>
        <taxon>Pseudomonadati</taxon>
        <taxon>Pseudomonadota</taxon>
        <taxon>Gammaproteobacteria</taxon>
        <taxon>Legionellales</taxon>
        <taxon>Legionellaceae</taxon>
        <taxon>Legionella</taxon>
    </lineage>
</organism>